<dbReference type="EMBL" id="CP001742">
    <property type="protein sequence ID" value="ADL18829.1"/>
    <property type="molecule type" value="Genomic_DNA"/>
</dbReference>
<sequence>MTLEVDMGKYKSVKVPLDVAEKLIVDVSKRLNIESKDVMESLRIVRNFDEFYEFQQKKFKDYVVPDKDISDMIKGAVVVDSLKLIKEGSSKEVVVTFDRRINESVIIDSLRSLGFDVEVKRFDLMQFLKAK</sequence>
<accession>D9Q0J1</accession>
<gene>
    <name evidence="1" type="ordered locus">ASAC_0422</name>
</gene>
<organism evidence="1 2">
    <name type="scientific">Acidilobus saccharovorans (strain DSM 16705 / JCM 18335 / VKM B-2471 / 345-15)</name>
    <dbReference type="NCBI Taxonomy" id="666510"/>
    <lineage>
        <taxon>Archaea</taxon>
        <taxon>Thermoproteota</taxon>
        <taxon>Thermoprotei</taxon>
        <taxon>Acidilobales</taxon>
        <taxon>Acidilobaceae</taxon>
        <taxon>Acidilobus</taxon>
    </lineage>
</organism>
<protein>
    <submittedName>
        <fullName evidence="1">Uncharacterized protein</fullName>
    </submittedName>
</protein>
<dbReference type="eggNOG" id="arCOG04292">
    <property type="taxonomic scope" value="Archaea"/>
</dbReference>
<dbReference type="HOGENOM" id="CLU_161132_0_0_2"/>
<name>D9Q0J1_ACIS3</name>
<dbReference type="InParanoid" id="D9Q0J1"/>
<dbReference type="RefSeq" id="WP_013266341.1">
    <property type="nucleotide sequence ID" value="NC_014374.1"/>
</dbReference>
<evidence type="ECO:0000313" key="1">
    <source>
        <dbReference type="EMBL" id="ADL18829.1"/>
    </source>
</evidence>
<proteinExistence type="predicted"/>
<dbReference type="GeneID" id="9498651"/>
<dbReference type="KEGG" id="asc:ASAC_0422"/>
<dbReference type="Proteomes" id="UP000000346">
    <property type="component" value="Chromosome"/>
</dbReference>
<keyword evidence="2" id="KW-1185">Reference proteome</keyword>
<evidence type="ECO:0000313" key="2">
    <source>
        <dbReference type="Proteomes" id="UP000000346"/>
    </source>
</evidence>
<dbReference type="AlphaFoldDB" id="D9Q0J1"/>
<reference evidence="1 2" key="1">
    <citation type="journal article" date="2010" name="Appl. Environ. Microbiol.">
        <title>The genome sequence of the crenarchaeon Acidilobus saccharovorans supports a new order, Acidilobales, and suggests an important ecological role in terrestrial acidic hot springs.</title>
        <authorList>
            <person name="Mardanov A.V."/>
            <person name="Svetlitchnyi V.A."/>
            <person name="Beletsky A.V."/>
            <person name="Prokofeva M.I."/>
            <person name="Bonch-Osmolovskaya E.A."/>
            <person name="Ravin N.V."/>
            <person name="Skryabin K.G."/>
        </authorList>
    </citation>
    <scope>NUCLEOTIDE SEQUENCE [LARGE SCALE GENOMIC DNA]</scope>
    <source>
        <strain evidence="2">DSM 16705 / JCM 18335 / VKM B-2471 / 345-15</strain>
    </source>
</reference>